<keyword evidence="1" id="KW-1133">Transmembrane helix</keyword>
<name>A0A857DGD3_9FIRM</name>
<dbReference type="RefSeq" id="WP_019225812.1">
    <property type="nucleotide sequence ID" value="NZ_CP046996.1"/>
</dbReference>
<keyword evidence="1" id="KW-0812">Transmembrane</keyword>
<dbReference type="AlphaFoldDB" id="A0A857DGD3"/>
<gene>
    <name evidence="2" type="ORF">GQ588_06790</name>
</gene>
<evidence type="ECO:0000313" key="3">
    <source>
        <dbReference type="Proteomes" id="UP000430508"/>
    </source>
</evidence>
<feature type="transmembrane region" description="Helical" evidence="1">
    <location>
        <begin position="316"/>
        <end position="338"/>
    </location>
</feature>
<dbReference type="Proteomes" id="UP000430508">
    <property type="component" value="Chromosome"/>
</dbReference>
<organism evidence="2 3">
    <name type="scientific">Dehalobacter restrictus</name>
    <dbReference type="NCBI Taxonomy" id="55583"/>
    <lineage>
        <taxon>Bacteria</taxon>
        <taxon>Bacillati</taxon>
        <taxon>Bacillota</taxon>
        <taxon>Clostridia</taxon>
        <taxon>Eubacteriales</taxon>
        <taxon>Desulfitobacteriaceae</taxon>
        <taxon>Dehalobacter</taxon>
    </lineage>
</organism>
<keyword evidence="1" id="KW-0472">Membrane</keyword>
<evidence type="ECO:0000256" key="1">
    <source>
        <dbReference type="SAM" id="Phobius"/>
    </source>
</evidence>
<protein>
    <submittedName>
        <fullName evidence="2">Uncharacterized protein</fullName>
    </submittedName>
</protein>
<dbReference type="EMBL" id="CP046996">
    <property type="protein sequence ID" value="QHA00360.1"/>
    <property type="molecule type" value="Genomic_DNA"/>
</dbReference>
<accession>A0A857DGD3</accession>
<proteinExistence type="predicted"/>
<sequence>MLFLEIDAQEIRFFYRSKRLGNMGSEIVVSSFPLETFSGSEGSDTEENLKMVLDEYRQKDCQGRFGQRKCSRKVPVYLLLPFQNGLIREFCIPWVVPKYRDKTVHLWLEQEVPVPISELSYEYVVLDEKKDEYLRISVIGVRKTTLELYARCLQQTGYELCGAEYTVQAFGGILAPLKEKRILCLFKLHNQNIQAVQYRNGLPEVIRVIPGSEPETPKYQIYTALKDCTIPFNIVVTDGSAEATRIADILIDSGEAEGARTLESVYQEFDSSDFSADSHSMNFHYLALLAGRQRVKEKKNCNFGCIFLRPAKIKTCLLVLMIFIGMIFGIGCYCYPLINHISEHQIEITALQEQVDELNAERKNQIWSEWERNRSDTFGDLTMVQKSLTSLNSSIRLNRLSYRQNTLYLYADCSDNLSITSLIGVLTEEGWREPVLTDYDYRDKTISFCLRVERKI</sequence>
<reference evidence="2 3" key="1">
    <citation type="submission" date="2019-12" db="EMBL/GenBank/DDBJ databases">
        <title>Sequence classification of anaerobic respiratory reductive dehalogenases: First we see many, then we see few.</title>
        <authorList>
            <person name="Molenda O."/>
            <person name="Puentes Jacome L.A."/>
            <person name="Cao X."/>
            <person name="Nesbo C.L."/>
            <person name="Tang S."/>
            <person name="Morson N."/>
            <person name="Patron J."/>
            <person name="Lomheim L."/>
            <person name="Wishart D.S."/>
            <person name="Edwards E.A."/>
        </authorList>
    </citation>
    <scope>NUCLEOTIDE SEQUENCE [LARGE SCALE GENOMIC DNA]</scope>
    <source>
        <strain evidence="2 3">12DCA</strain>
    </source>
</reference>
<evidence type="ECO:0000313" key="2">
    <source>
        <dbReference type="EMBL" id="QHA00360.1"/>
    </source>
</evidence>